<dbReference type="EMBL" id="JAHUZN010000010">
    <property type="protein sequence ID" value="KAG8480764.1"/>
    <property type="molecule type" value="Genomic_DNA"/>
</dbReference>
<evidence type="ECO:0000313" key="1">
    <source>
        <dbReference type="EMBL" id="KAG8480764.1"/>
    </source>
</evidence>
<dbReference type="OrthoDB" id="10498191at2759"/>
<reference evidence="1 2" key="1">
    <citation type="journal article" date="2021" name="bioRxiv">
        <title>The Gossypium anomalum genome as a resource for cotton improvement and evolutionary analysis of hybrid incompatibility.</title>
        <authorList>
            <person name="Grover C.E."/>
            <person name="Yuan D."/>
            <person name="Arick M.A."/>
            <person name="Miller E.R."/>
            <person name="Hu G."/>
            <person name="Peterson D.G."/>
            <person name="Wendel J.F."/>
            <person name="Udall J.A."/>
        </authorList>
    </citation>
    <scope>NUCLEOTIDE SEQUENCE [LARGE SCALE GENOMIC DNA]</scope>
    <source>
        <strain evidence="1">JFW-Udall</strain>
        <tissue evidence="1">Leaf</tissue>
    </source>
</reference>
<keyword evidence="2" id="KW-1185">Reference proteome</keyword>
<dbReference type="InterPro" id="IPR036430">
    <property type="entry name" value="RNase_T2-like_sf"/>
</dbReference>
<organism evidence="1 2">
    <name type="scientific">Gossypium anomalum</name>
    <dbReference type="NCBI Taxonomy" id="47600"/>
    <lineage>
        <taxon>Eukaryota</taxon>
        <taxon>Viridiplantae</taxon>
        <taxon>Streptophyta</taxon>
        <taxon>Embryophyta</taxon>
        <taxon>Tracheophyta</taxon>
        <taxon>Spermatophyta</taxon>
        <taxon>Magnoliopsida</taxon>
        <taxon>eudicotyledons</taxon>
        <taxon>Gunneridae</taxon>
        <taxon>Pentapetalae</taxon>
        <taxon>rosids</taxon>
        <taxon>malvids</taxon>
        <taxon>Malvales</taxon>
        <taxon>Malvaceae</taxon>
        <taxon>Malvoideae</taxon>
        <taxon>Gossypium</taxon>
    </lineage>
</organism>
<dbReference type="Proteomes" id="UP000701853">
    <property type="component" value="Chromosome 10"/>
</dbReference>
<name>A0A8J5YAC1_9ROSI</name>
<dbReference type="GO" id="GO:0033897">
    <property type="term" value="F:ribonuclease T2 activity"/>
    <property type="evidence" value="ECO:0007669"/>
    <property type="project" value="InterPro"/>
</dbReference>
<accession>A0A8J5YAC1</accession>
<comment type="caution">
    <text evidence="1">The sequence shown here is derived from an EMBL/GenBank/DDBJ whole genome shotgun (WGS) entry which is preliminary data.</text>
</comment>
<protein>
    <submittedName>
        <fullName evidence="1">Uncharacterized protein</fullName>
    </submittedName>
</protein>
<evidence type="ECO:0000313" key="2">
    <source>
        <dbReference type="Proteomes" id="UP000701853"/>
    </source>
</evidence>
<dbReference type="GO" id="GO:0003723">
    <property type="term" value="F:RNA binding"/>
    <property type="evidence" value="ECO:0007669"/>
    <property type="project" value="InterPro"/>
</dbReference>
<dbReference type="SUPFAM" id="SSF55895">
    <property type="entry name" value="Ribonuclease Rh-like"/>
    <property type="match status" value="1"/>
</dbReference>
<sequence length="85" mass="9628">MECVRVTPTTLLTISIKVGDILKNLKDKNYTLPQIVCISDSQLLEIRFCYEEKKLSTAPVGWGVKLAIPKLPKSFYPMVLEGRML</sequence>
<dbReference type="AlphaFoldDB" id="A0A8J5YAC1"/>
<gene>
    <name evidence="1" type="ORF">CXB51_025460</name>
</gene>
<proteinExistence type="predicted"/>